<dbReference type="AlphaFoldDB" id="A0A4R1AQY4"/>
<dbReference type="PROSITE" id="PS51782">
    <property type="entry name" value="LYSM"/>
    <property type="match status" value="1"/>
</dbReference>
<dbReference type="NCBIfam" id="TIGR02899">
    <property type="entry name" value="spore_safA"/>
    <property type="match status" value="1"/>
</dbReference>
<dbReference type="SUPFAM" id="SSF54106">
    <property type="entry name" value="LysM domain"/>
    <property type="match status" value="1"/>
</dbReference>
<dbReference type="OrthoDB" id="2033517at2"/>
<protein>
    <submittedName>
        <fullName evidence="3">SafA/ExsA family spore coat assembly protein</fullName>
    </submittedName>
</protein>
<keyword evidence="4" id="KW-1185">Reference proteome</keyword>
<organism evidence="3 4">
    <name type="scientific">Cytobacillus praedii</name>
    <dbReference type="NCBI Taxonomy" id="1742358"/>
    <lineage>
        <taxon>Bacteria</taxon>
        <taxon>Bacillati</taxon>
        <taxon>Bacillota</taxon>
        <taxon>Bacilli</taxon>
        <taxon>Bacillales</taxon>
        <taxon>Bacillaceae</taxon>
        <taxon>Cytobacillus</taxon>
    </lineage>
</organism>
<proteinExistence type="predicted"/>
<sequence>MKIHIVQKGDTLWKIAKKYGVNFEELKKMNTQLSNPDMIMPGMKIKVPGAGGSVKKEAPIGGMPDAKINMGAKKEMPKAEHPFAKEKPKTMPVVEAPKEVPVAPAPPKKEAPKVTAPQVEIPKEVPKKPFIPKMPKPIMPEIDINNYYMMNMANLSVQQPAPQLPPKPVNILPEVKPIETKPIESKPIKPVKPIKPIAEKTPKPKAIESELFAETQQGGFEQPMYPYYPSHLFPVSPVMPGPGFQGGYPQQMGYPQVQGAAMPMHQMPHQNYGLAGVESPGFHEESSPFMPMHQMPHMNPEYMMPSQAQNPAPVMGAQDMGQQQLPLQPTYTAPAMQPNYGYPCPPNPCPPYPTHLIPVSPVMPGSGFCGPVPYGQMPFGFPQMAPQVQGVMEEMPNMAQMPLMPTQSQMPIMPSQSQMPIMPSQSQMPLMPTEHVKESDCGCGGGAPQMSPYGFGHGFVPGVQPYGAPYGQQMGFGQPFPMNPYGPGQMGGQAFGMPRNFDESSEFDV</sequence>
<evidence type="ECO:0000313" key="4">
    <source>
        <dbReference type="Proteomes" id="UP000293846"/>
    </source>
</evidence>
<name>A0A4R1AQY4_9BACI</name>
<dbReference type="PROSITE" id="PS50943">
    <property type="entry name" value="HTH_CROC1"/>
    <property type="match status" value="1"/>
</dbReference>
<feature type="domain" description="LysM" evidence="2">
    <location>
        <begin position="2"/>
        <end position="47"/>
    </location>
</feature>
<evidence type="ECO:0000259" key="2">
    <source>
        <dbReference type="PROSITE" id="PS51782"/>
    </source>
</evidence>
<dbReference type="Pfam" id="PF01476">
    <property type="entry name" value="LysM"/>
    <property type="match status" value="1"/>
</dbReference>
<gene>
    <name evidence="3" type="primary">safA</name>
    <name evidence="3" type="ORF">E0Y62_19435</name>
</gene>
<dbReference type="STRING" id="1742358.GCA_001439605_04041"/>
<dbReference type="Gene3D" id="3.10.350.10">
    <property type="entry name" value="LysM domain"/>
    <property type="match status" value="1"/>
</dbReference>
<comment type="caution">
    <text evidence="3">The sequence shown here is derived from an EMBL/GenBank/DDBJ whole genome shotgun (WGS) entry which is preliminary data.</text>
</comment>
<accession>A0A4R1AQY4</accession>
<dbReference type="RefSeq" id="WP_131237876.1">
    <property type="nucleotide sequence ID" value="NZ_SJTH01000033.1"/>
</dbReference>
<dbReference type="CDD" id="cd00118">
    <property type="entry name" value="LysM"/>
    <property type="match status" value="1"/>
</dbReference>
<dbReference type="InterPro" id="IPR036779">
    <property type="entry name" value="LysM_dom_sf"/>
</dbReference>
<dbReference type="InterPro" id="IPR001387">
    <property type="entry name" value="Cro/C1-type_HTH"/>
</dbReference>
<dbReference type="InterPro" id="IPR018392">
    <property type="entry name" value="LysM"/>
</dbReference>
<feature type="domain" description="HTH cro/C1-type" evidence="1">
    <location>
        <begin position="10"/>
        <end position="26"/>
    </location>
</feature>
<evidence type="ECO:0000259" key="1">
    <source>
        <dbReference type="PROSITE" id="PS50943"/>
    </source>
</evidence>
<dbReference type="InterPro" id="IPR014248">
    <property type="entry name" value="Spore_coat_assembly_SafA"/>
</dbReference>
<dbReference type="EMBL" id="SJTH01000033">
    <property type="protein sequence ID" value="TCJ02408.1"/>
    <property type="molecule type" value="Genomic_DNA"/>
</dbReference>
<evidence type="ECO:0000313" key="3">
    <source>
        <dbReference type="EMBL" id="TCJ02408.1"/>
    </source>
</evidence>
<dbReference type="SMART" id="SM00257">
    <property type="entry name" value="LysM"/>
    <property type="match status" value="1"/>
</dbReference>
<reference evidence="3 4" key="1">
    <citation type="submission" date="2019-03" db="EMBL/GenBank/DDBJ databases">
        <authorList>
            <person name="Jensen L."/>
            <person name="Storgaard J."/>
            <person name="Sulaj E."/>
            <person name="Schramm A."/>
            <person name="Marshall I.P.G."/>
        </authorList>
    </citation>
    <scope>NUCLEOTIDE SEQUENCE [LARGE SCALE GENOMIC DNA]</scope>
    <source>
        <strain evidence="3 4">2017H2G3</strain>
    </source>
</reference>
<dbReference type="Proteomes" id="UP000293846">
    <property type="component" value="Unassembled WGS sequence"/>
</dbReference>